<dbReference type="Pfam" id="PF10412">
    <property type="entry name" value="TrwB_AAD_bind"/>
    <property type="match status" value="1"/>
</dbReference>
<evidence type="ECO:0000259" key="2">
    <source>
        <dbReference type="Pfam" id="PF10412"/>
    </source>
</evidence>
<organism evidence="3 4">
    <name type="scientific">Winogradskyella litorisediminis</name>
    <dbReference type="NCBI Taxonomy" id="1156618"/>
    <lineage>
        <taxon>Bacteria</taxon>
        <taxon>Pseudomonadati</taxon>
        <taxon>Bacteroidota</taxon>
        <taxon>Flavobacteriia</taxon>
        <taxon>Flavobacteriales</taxon>
        <taxon>Flavobacteriaceae</taxon>
        <taxon>Winogradskyella</taxon>
    </lineage>
</organism>
<protein>
    <submittedName>
        <fullName evidence="3">Type IV secretory system conjugative DNA transfer family protein</fullName>
    </submittedName>
</protein>
<dbReference type="PANTHER" id="PTHR30121">
    <property type="entry name" value="UNCHARACTERIZED PROTEIN YJGR-RELATED"/>
    <property type="match status" value="1"/>
</dbReference>
<proteinExistence type="predicted"/>
<reference evidence="4" key="1">
    <citation type="journal article" date="2019" name="Int. J. Syst. Evol. Microbiol.">
        <title>The Global Catalogue of Microorganisms (GCM) 10K type strain sequencing project: providing services to taxonomists for standard genome sequencing and annotation.</title>
        <authorList>
            <consortium name="The Broad Institute Genomics Platform"/>
            <consortium name="The Broad Institute Genome Sequencing Center for Infectious Disease"/>
            <person name="Wu L."/>
            <person name="Ma J."/>
        </authorList>
    </citation>
    <scope>NUCLEOTIDE SEQUENCE [LARGE SCALE GENOMIC DNA]</scope>
    <source>
        <strain evidence="4">CCUG 62215</strain>
    </source>
</reference>
<dbReference type="PANTHER" id="PTHR30121:SF11">
    <property type="entry name" value="AAA+ ATPASE DOMAIN-CONTAINING PROTEIN"/>
    <property type="match status" value="1"/>
</dbReference>
<accession>A0ABW3NB42</accession>
<dbReference type="RefSeq" id="WP_386131036.1">
    <property type="nucleotide sequence ID" value="NZ_JBHTJL010000015.1"/>
</dbReference>
<evidence type="ECO:0000313" key="4">
    <source>
        <dbReference type="Proteomes" id="UP001597013"/>
    </source>
</evidence>
<feature type="region of interest" description="Disordered" evidence="1">
    <location>
        <begin position="992"/>
        <end position="1012"/>
    </location>
</feature>
<feature type="domain" description="Type IV secretion system coupling protein TraD DNA-binding" evidence="2">
    <location>
        <begin position="395"/>
        <end position="685"/>
    </location>
</feature>
<dbReference type="Gene3D" id="3.40.50.300">
    <property type="entry name" value="P-loop containing nucleotide triphosphate hydrolases"/>
    <property type="match status" value="2"/>
</dbReference>
<sequence length="1012" mass="115215">MTASEQVTLHFYQWDYRYRGYYLNDIPVDIEPPYKPFFQGLEKATPFVDDGVAPSLFKQITNLIAPPPKKKDVAVEEEVLVPYTLDVNDAPELVGFSFRFPFNEEIKAVQNEAFLNMLSYSNYPLVFEIVGTGEYITFQFVCDRSDEKRLQSQIKAYFPSVIYTAIDIDTFCFDRNRNIAICDFAVNDEFVRPIATSDNFNIDPLTSIIATFDSLQNDEVAVFQMLFKGISSPLTSDIPYSVSDGRGGSFFEGSPEMLLCAKDKIANSLFSVVLRIASQGRNDRQSQSIATELARNISQVSSSGFNKLIPLSNEGYSYDFHEYNLHKRLSNRLGFILNAKELSTFCHYPNKTVVSQKLQSNQGKTKDAPSSVRNQKYLFGINSHNGIETEVMLNDEMRLRHTHIIGATGVGKSTLIANMLIKDMKQGNGCALFDPHGDIVEDVLARVPENRKDDVILIDPSDSEFAIGFNLLGATTDAEKIVLSSDLVSSFKRHATAWGDNMSAVLSNAINTFLESSRDGTLIELKRFLLEDSFRNEFLTSVEDPSIHYYWNNEYAMVRKGIAPLLTRIDTFLRPKIVRYMLAQTKGVDFRACIEEKKIVLIKLSQGLIGEENSFLLGSMFLSKFNQVAQGRQSLAKQERYPYYIYLDEFQNFITPSITRILSGARKYGLGLVLAHQELAQIDDTKTLNSVISNPYIRICFRLGDVDAKRLESGFSYFEQDNLQSLGIGQAIMRVGSSANDFNIQTFPLETNRGQSDELRNHIVDSTRTRYATSKNKLDELLVSLLPKQTQFKKAEKKAKVVELIKDEPSTKKTEKSIDAQIEEISSITKPVSEQKKEQYLKQAQEQEELRKHRSLQNYIKRVAEQRGYRVHIEEELPNGKRVDVGLFKNDVRIAIEVSVSNSNSYEAQNIKKCIDHDYQIVYLVSESEVHLKNIKKEVAKILELKHRKKVFYLKPDELISYLDIPREENETAPPKRVKGWRVDVNYHPDDAKNMASSSISQKLKNLLKKKK</sequence>
<gene>
    <name evidence="3" type="ORF">ACFQ1Q_10600</name>
</gene>
<evidence type="ECO:0000313" key="3">
    <source>
        <dbReference type="EMBL" id="MFD1063695.1"/>
    </source>
</evidence>
<keyword evidence="4" id="KW-1185">Reference proteome</keyword>
<dbReference type="Proteomes" id="UP001597013">
    <property type="component" value="Unassembled WGS sequence"/>
</dbReference>
<dbReference type="CDD" id="cd01127">
    <property type="entry name" value="TrwB_TraG_TraD_VirD4"/>
    <property type="match status" value="1"/>
</dbReference>
<dbReference type="SUPFAM" id="SSF52540">
    <property type="entry name" value="P-loop containing nucleoside triphosphate hydrolases"/>
    <property type="match status" value="1"/>
</dbReference>
<dbReference type="InterPro" id="IPR019476">
    <property type="entry name" value="T4SS_TraD_DNA-bd"/>
</dbReference>
<dbReference type="EMBL" id="JBHTJL010000015">
    <property type="protein sequence ID" value="MFD1063695.1"/>
    <property type="molecule type" value="Genomic_DNA"/>
</dbReference>
<name>A0ABW3NB42_9FLAO</name>
<dbReference type="InterPro" id="IPR027417">
    <property type="entry name" value="P-loop_NTPase"/>
</dbReference>
<evidence type="ECO:0000256" key="1">
    <source>
        <dbReference type="SAM" id="MobiDB-lite"/>
    </source>
</evidence>
<dbReference type="InterPro" id="IPR051162">
    <property type="entry name" value="T4SS_component"/>
</dbReference>
<comment type="caution">
    <text evidence="3">The sequence shown here is derived from an EMBL/GenBank/DDBJ whole genome shotgun (WGS) entry which is preliminary data.</text>
</comment>